<proteinExistence type="predicted"/>
<dbReference type="Proteomes" id="UP000039021">
    <property type="component" value="Unassembled WGS sequence"/>
</dbReference>
<evidence type="ECO:0000313" key="2">
    <source>
        <dbReference type="Proteomes" id="UP000039021"/>
    </source>
</evidence>
<reference evidence="2" key="1">
    <citation type="submission" date="2015-03" db="EMBL/GenBank/DDBJ databases">
        <authorList>
            <consortium name="Pathogen Informatics"/>
        </authorList>
    </citation>
    <scope>NUCLEOTIDE SEQUENCE [LARGE SCALE GENOMIC DNA]</scope>
    <source>
        <strain evidence="2">N09902308</strain>
    </source>
</reference>
<sequence length="49" mass="5314">MIAQVHRFDHLIGGLPVDAAEFGEVADVVDHPQVVVNGRVLRHVSNPMA</sequence>
<gene>
    <name evidence="1" type="ORF">ERS007739_02614</name>
</gene>
<protein>
    <submittedName>
        <fullName evidence="1">Uncharacterized protein</fullName>
    </submittedName>
</protein>
<name>A0A916LBN9_MYCTX</name>
<organism evidence="1 2">
    <name type="scientific">Mycobacterium tuberculosis</name>
    <dbReference type="NCBI Taxonomy" id="1773"/>
    <lineage>
        <taxon>Bacteria</taxon>
        <taxon>Bacillati</taxon>
        <taxon>Actinomycetota</taxon>
        <taxon>Actinomycetes</taxon>
        <taxon>Mycobacteriales</taxon>
        <taxon>Mycobacteriaceae</taxon>
        <taxon>Mycobacterium</taxon>
        <taxon>Mycobacterium tuberculosis complex</taxon>
    </lineage>
</organism>
<comment type="caution">
    <text evidence="1">The sequence shown here is derived from an EMBL/GenBank/DDBJ whole genome shotgun (WGS) entry which is preliminary data.</text>
</comment>
<accession>A0A916LBN9</accession>
<dbReference type="AlphaFoldDB" id="A0A916LBN9"/>
<dbReference type="EMBL" id="CSBK01001218">
    <property type="protein sequence ID" value="COY44239.1"/>
    <property type="molecule type" value="Genomic_DNA"/>
</dbReference>
<evidence type="ECO:0000313" key="1">
    <source>
        <dbReference type="EMBL" id="COY44239.1"/>
    </source>
</evidence>